<dbReference type="PANTHER" id="PTHR12086:SF12">
    <property type="entry name" value="EF-HAND DOMAIN-CONTAINING FAMILY MEMBER B"/>
    <property type="match status" value="1"/>
</dbReference>
<dbReference type="EMBL" id="MTYJ01000134">
    <property type="protein sequence ID" value="OQV12914.1"/>
    <property type="molecule type" value="Genomic_DNA"/>
</dbReference>
<comment type="subcellular location">
    <subcellularLocation>
        <location evidence="1">Cytoplasm</location>
        <location evidence="1">Cytoskeleton</location>
        <location evidence="1">Cilium axoneme</location>
    </subcellularLocation>
</comment>
<dbReference type="InterPro" id="IPR006602">
    <property type="entry name" value="DM10_dom"/>
</dbReference>
<proteinExistence type="predicted"/>
<evidence type="ECO:0000256" key="1">
    <source>
        <dbReference type="ARBA" id="ARBA00004430"/>
    </source>
</evidence>
<evidence type="ECO:0000256" key="4">
    <source>
        <dbReference type="ARBA" id="ARBA00023212"/>
    </source>
</evidence>
<evidence type="ECO:0000256" key="5">
    <source>
        <dbReference type="ARBA" id="ARBA00023273"/>
    </source>
</evidence>
<accession>A0A1W0WCH1</accession>
<name>A0A1W0WCH1_HYPEX</name>
<dbReference type="GO" id="GO:0005930">
    <property type="term" value="C:axoneme"/>
    <property type="evidence" value="ECO:0007669"/>
    <property type="project" value="UniProtKB-SubCell"/>
</dbReference>
<keyword evidence="8" id="KW-1185">Reference proteome</keyword>
<dbReference type="AlphaFoldDB" id="A0A1W0WCH1"/>
<evidence type="ECO:0000256" key="3">
    <source>
        <dbReference type="ARBA" id="ARBA00022737"/>
    </source>
</evidence>
<evidence type="ECO:0000313" key="8">
    <source>
        <dbReference type="Proteomes" id="UP000192578"/>
    </source>
</evidence>
<reference evidence="8" key="1">
    <citation type="submission" date="2017-01" db="EMBL/GenBank/DDBJ databases">
        <title>Comparative genomics of anhydrobiosis in the tardigrade Hypsibius dujardini.</title>
        <authorList>
            <person name="Yoshida Y."/>
            <person name="Koutsovoulos G."/>
            <person name="Laetsch D."/>
            <person name="Stevens L."/>
            <person name="Kumar S."/>
            <person name="Horikawa D."/>
            <person name="Ishino K."/>
            <person name="Komine S."/>
            <person name="Tomita M."/>
            <person name="Blaxter M."/>
            <person name="Arakawa K."/>
        </authorList>
    </citation>
    <scope>NUCLEOTIDE SEQUENCE [LARGE SCALE GENOMIC DNA]</scope>
    <source>
        <strain evidence="8">Z151</strain>
    </source>
</reference>
<feature type="domain" description="DM10" evidence="6">
    <location>
        <begin position="444"/>
        <end position="555"/>
    </location>
</feature>
<keyword evidence="4" id="KW-0206">Cytoskeleton</keyword>
<feature type="domain" description="DM10" evidence="6">
    <location>
        <begin position="259"/>
        <end position="382"/>
    </location>
</feature>
<evidence type="ECO:0000259" key="6">
    <source>
        <dbReference type="PROSITE" id="PS51336"/>
    </source>
</evidence>
<dbReference type="InterPro" id="IPR040193">
    <property type="entry name" value="EFHC1/EFHC2/EFHB"/>
</dbReference>
<dbReference type="Gene3D" id="2.30.29.170">
    <property type="match status" value="3"/>
</dbReference>
<dbReference type="OrthoDB" id="10255210at2759"/>
<dbReference type="SMART" id="SM00676">
    <property type="entry name" value="DM10"/>
    <property type="match status" value="2"/>
</dbReference>
<protein>
    <submittedName>
        <fullName evidence="7">EF-hand domain-containing protein 1</fullName>
    </submittedName>
</protein>
<sequence length="711" mass="81921">MNMDPFSLNRPQPTQTHRRCTYRQGYQIIPETLEITPGPKGYDNSCRVPHTITNRFNHLDRVFADPAINGNVYPKHLVYRRKNGDNHVLPSKSLKPGTTPNLRIMHQTALYANMVLRYYGYYVERLPGGDITFPEYGYRVRQVEVYYHMDDDTISVFEPHLENSGLPQDNFGRSEEPRVDPVWEKAQARRKAFKPQDAQNKIEESTTMHRKVYHLQVKPEDKLLFVGIVDDTMCPMARLRPVVVEQHSVSDPNFSISSPTTALCGNVVHADIVDQLQLVATDKSNAKYYLVDETMKIVEFRIGNDAHQFGSALNTVIRRGRIPMGIVEQNMQFGLGPFHKPYITEFYNPTDLVVGNTLFLYGQKILLVEANEWSRKWLKEKLGVEMGPNVAWREKYERRPRQTSRNLVVPNCTGYGSYDDSMKSVLEIDPRIRCPNELSELCNSQDIIKFGARLYSRHPDAHIPAYSILYYVSDDTMAVFEHTVTGDASYGRKFFARQRCPLPEYQGDPFQRTPFPTPCYDYTHLIPGNILTIAGTRFLLTVPDVHIYDVLERHPLLFSCEQKELIKQATEDESVKSPEPLPRVTDEELQAQVMPRAAKLMQRIKYWILYNPSFLMLLLSANDDENLCIMTAGLLEDVCKAGKVECDPFSAAEVYNRARSYYNRIEDQLLYVDEFIRYVFQHGKGVKQCHAELNPRGPDPLLKFRLDLHTG</sequence>
<dbReference type="Proteomes" id="UP000192578">
    <property type="component" value="Unassembled WGS sequence"/>
</dbReference>
<evidence type="ECO:0000313" key="7">
    <source>
        <dbReference type="EMBL" id="OQV12914.1"/>
    </source>
</evidence>
<organism evidence="7 8">
    <name type="scientific">Hypsibius exemplaris</name>
    <name type="common">Freshwater tardigrade</name>
    <dbReference type="NCBI Taxonomy" id="2072580"/>
    <lineage>
        <taxon>Eukaryota</taxon>
        <taxon>Metazoa</taxon>
        <taxon>Ecdysozoa</taxon>
        <taxon>Tardigrada</taxon>
        <taxon>Eutardigrada</taxon>
        <taxon>Parachela</taxon>
        <taxon>Hypsibioidea</taxon>
        <taxon>Hypsibiidae</taxon>
        <taxon>Hypsibius</taxon>
    </lineage>
</organism>
<keyword evidence="2" id="KW-0963">Cytoplasm</keyword>
<comment type="caution">
    <text evidence="7">The sequence shown here is derived from an EMBL/GenBank/DDBJ whole genome shotgun (WGS) entry which is preliminary data.</text>
</comment>
<dbReference type="Pfam" id="PF06565">
    <property type="entry name" value="DM10_dom"/>
    <property type="match status" value="3"/>
</dbReference>
<keyword evidence="3" id="KW-0677">Repeat</keyword>
<dbReference type="PROSITE" id="PS51336">
    <property type="entry name" value="DM10"/>
    <property type="match status" value="2"/>
</dbReference>
<dbReference type="PANTHER" id="PTHR12086">
    <property type="entry name" value="EF-HAND DOMAIN C-TERMINAL CONTAINING PROTEIN"/>
    <property type="match status" value="1"/>
</dbReference>
<gene>
    <name evidence="7" type="ORF">BV898_12835</name>
</gene>
<keyword evidence="5" id="KW-0966">Cell projection</keyword>
<evidence type="ECO:0000256" key="2">
    <source>
        <dbReference type="ARBA" id="ARBA00022490"/>
    </source>
</evidence>